<dbReference type="NCBIfam" id="TIGR00621">
    <property type="entry name" value="ssb"/>
    <property type="match status" value="1"/>
</dbReference>
<dbReference type="SUPFAM" id="SSF50249">
    <property type="entry name" value="Nucleic acid-binding proteins"/>
    <property type="match status" value="1"/>
</dbReference>
<reference evidence="4 6" key="1">
    <citation type="journal article" date="2008" name="Science">
        <title>The Physcomitrella genome reveals evolutionary insights into the conquest of land by plants.</title>
        <authorList>
            <person name="Rensing S."/>
            <person name="Lang D."/>
            <person name="Zimmer A."/>
            <person name="Terry A."/>
            <person name="Salamov A."/>
            <person name="Shapiro H."/>
            <person name="Nishiyama T."/>
            <person name="Perroud P.-F."/>
            <person name="Lindquist E."/>
            <person name="Kamisugi Y."/>
            <person name="Tanahashi T."/>
            <person name="Sakakibara K."/>
            <person name="Fujita T."/>
            <person name="Oishi K."/>
            <person name="Shin-I T."/>
            <person name="Kuroki Y."/>
            <person name="Toyoda A."/>
            <person name="Suzuki Y."/>
            <person name="Hashimoto A."/>
            <person name="Yamaguchi K."/>
            <person name="Sugano A."/>
            <person name="Kohara Y."/>
            <person name="Fujiyama A."/>
            <person name="Anterola A."/>
            <person name="Aoki S."/>
            <person name="Ashton N."/>
            <person name="Barbazuk W.B."/>
            <person name="Barker E."/>
            <person name="Bennetzen J."/>
            <person name="Bezanilla M."/>
            <person name="Blankenship R."/>
            <person name="Cho S.H."/>
            <person name="Dutcher S."/>
            <person name="Estelle M."/>
            <person name="Fawcett J.A."/>
            <person name="Gundlach H."/>
            <person name="Hanada K."/>
            <person name="Heyl A."/>
            <person name="Hicks K.A."/>
            <person name="Hugh J."/>
            <person name="Lohr M."/>
            <person name="Mayer K."/>
            <person name="Melkozernov A."/>
            <person name="Murata T."/>
            <person name="Nelson D."/>
            <person name="Pils B."/>
            <person name="Prigge M."/>
            <person name="Reiss B."/>
            <person name="Renner T."/>
            <person name="Rombauts S."/>
            <person name="Rushton P."/>
            <person name="Sanderfoot A."/>
            <person name="Schween G."/>
            <person name="Shiu S.-H."/>
            <person name="Stueber K."/>
            <person name="Theodoulou F.L."/>
            <person name="Tu H."/>
            <person name="Van de Peer Y."/>
            <person name="Verrier P.J."/>
            <person name="Waters E."/>
            <person name="Wood A."/>
            <person name="Yang L."/>
            <person name="Cove D."/>
            <person name="Cuming A."/>
            <person name="Hasebe M."/>
            <person name="Lucas S."/>
            <person name="Mishler D.B."/>
            <person name="Reski R."/>
            <person name="Grigoriev I."/>
            <person name="Quatrano R.S."/>
            <person name="Boore J.L."/>
        </authorList>
    </citation>
    <scope>NUCLEOTIDE SEQUENCE [LARGE SCALE GENOMIC DNA]</scope>
    <source>
        <strain evidence="5 6">cv. Gransden 2004</strain>
    </source>
</reference>
<protein>
    <recommendedName>
        <fullName evidence="7">Single-stranded DNA-binding protein, mitochondrial</fullName>
    </recommendedName>
</protein>
<accession>A0A2K1KIY7</accession>
<sequence length="258" mass="28362">MASQLSRAVARKLFSFGAGGRLRTLEATSIKTKYCSTQGFNDSSQDSVSELNTQGLELNHSSSDTTPETFSPMSSVSPGGGDQCNQPASQHYDNYSSGRTYQPRGVYKAILLGEVGQAPSQKVLKSGRAVTIFSVGTGGMHLNRRMFDGETLEEFAERSNMQWHRVAVYQEHIGHLILRSMKQGSQVYVEGNIETRIYNDPNTQKVKRIREIAVRQNGRLLFMDTSSTAVGPQPGGNPLESLEPITRQSGTLDRPQEA</sequence>
<dbReference type="InterPro" id="IPR012340">
    <property type="entry name" value="NA-bd_OB-fold"/>
</dbReference>
<evidence type="ECO:0000256" key="2">
    <source>
        <dbReference type="PROSITE-ProRule" id="PRU00252"/>
    </source>
</evidence>
<dbReference type="STRING" id="3218.A0A2K1KIY7"/>
<dbReference type="GO" id="GO:0006260">
    <property type="term" value="P:DNA replication"/>
    <property type="evidence" value="ECO:0000318"/>
    <property type="project" value="GO_Central"/>
</dbReference>
<dbReference type="GO" id="GO:0003697">
    <property type="term" value="F:single-stranded DNA binding"/>
    <property type="evidence" value="ECO:0000318"/>
    <property type="project" value="GO_Central"/>
</dbReference>
<dbReference type="Pfam" id="PF00436">
    <property type="entry name" value="SSB"/>
    <property type="match status" value="1"/>
</dbReference>
<feature type="region of interest" description="Disordered" evidence="3">
    <location>
        <begin position="225"/>
        <end position="258"/>
    </location>
</feature>
<dbReference type="AlphaFoldDB" id="A0A2K1KIY7"/>
<reference evidence="4 6" key="2">
    <citation type="journal article" date="2018" name="Plant J.">
        <title>The Physcomitrella patens chromosome-scale assembly reveals moss genome structure and evolution.</title>
        <authorList>
            <person name="Lang D."/>
            <person name="Ullrich K.K."/>
            <person name="Murat F."/>
            <person name="Fuchs J."/>
            <person name="Jenkins J."/>
            <person name="Haas F.B."/>
            <person name="Piednoel M."/>
            <person name="Gundlach H."/>
            <person name="Van Bel M."/>
            <person name="Meyberg R."/>
            <person name="Vives C."/>
            <person name="Morata J."/>
            <person name="Symeonidi A."/>
            <person name="Hiss M."/>
            <person name="Muchero W."/>
            <person name="Kamisugi Y."/>
            <person name="Saleh O."/>
            <person name="Blanc G."/>
            <person name="Decker E.L."/>
            <person name="van Gessel N."/>
            <person name="Grimwood J."/>
            <person name="Hayes R.D."/>
            <person name="Graham S.W."/>
            <person name="Gunter L.E."/>
            <person name="McDaniel S.F."/>
            <person name="Hoernstein S.N.W."/>
            <person name="Larsson A."/>
            <person name="Li F.W."/>
            <person name="Perroud P.F."/>
            <person name="Phillips J."/>
            <person name="Ranjan P."/>
            <person name="Rokshar D.S."/>
            <person name="Rothfels C.J."/>
            <person name="Schneider L."/>
            <person name="Shu S."/>
            <person name="Stevenson D.W."/>
            <person name="Thummler F."/>
            <person name="Tillich M."/>
            <person name="Villarreal Aguilar J.C."/>
            <person name="Widiez T."/>
            <person name="Wong G.K."/>
            <person name="Wymore A."/>
            <person name="Zhang Y."/>
            <person name="Zimmer A.D."/>
            <person name="Quatrano R.S."/>
            <person name="Mayer K.F.X."/>
            <person name="Goodstein D."/>
            <person name="Casacuberta J.M."/>
            <person name="Vandepoele K."/>
            <person name="Reski R."/>
            <person name="Cuming A.C."/>
            <person name="Tuskan G.A."/>
            <person name="Maumus F."/>
            <person name="Salse J."/>
            <person name="Schmutz J."/>
            <person name="Rensing S.A."/>
        </authorList>
    </citation>
    <scope>NUCLEOTIDE SEQUENCE [LARGE SCALE GENOMIC DNA]</scope>
    <source>
        <strain evidence="5 6">cv. Gransden 2004</strain>
    </source>
</reference>
<dbReference type="RefSeq" id="XP_024375194.1">
    <property type="nucleotide sequence ID" value="XM_024519426.2"/>
</dbReference>
<dbReference type="PROSITE" id="PS50935">
    <property type="entry name" value="SSB"/>
    <property type="match status" value="1"/>
</dbReference>
<gene>
    <name evidence="5" type="primary">LOC112282139</name>
    <name evidence="4" type="ORF">PHYPA_007421</name>
</gene>
<dbReference type="InterPro" id="IPR011344">
    <property type="entry name" value="ssDNA-bd"/>
</dbReference>
<dbReference type="GO" id="GO:0090297">
    <property type="term" value="P:positive regulation of mitochondrial DNA replication"/>
    <property type="evidence" value="ECO:0000318"/>
    <property type="project" value="GO_Central"/>
</dbReference>
<dbReference type="GO" id="GO:0042645">
    <property type="term" value="C:mitochondrial nucleoid"/>
    <property type="evidence" value="ECO:0000318"/>
    <property type="project" value="GO_Central"/>
</dbReference>
<evidence type="ECO:0000256" key="1">
    <source>
        <dbReference type="ARBA" id="ARBA00023125"/>
    </source>
</evidence>
<evidence type="ECO:0000313" key="6">
    <source>
        <dbReference type="Proteomes" id="UP000006727"/>
    </source>
</evidence>
<evidence type="ECO:0000313" key="5">
    <source>
        <dbReference type="EnsemblPlants" id="Pp3c5_8750V3.1"/>
    </source>
</evidence>
<organism evidence="4">
    <name type="scientific">Physcomitrium patens</name>
    <name type="common">Spreading-leaved earth moss</name>
    <name type="synonym">Physcomitrella patens</name>
    <dbReference type="NCBI Taxonomy" id="3218"/>
    <lineage>
        <taxon>Eukaryota</taxon>
        <taxon>Viridiplantae</taxon>
        <taxon>Streptophyta</taxon>
        <taxon>Embryophyta</taxon>
        <taxon>Bryophyta</taxon>
        <taxon>Bryophytina</taxon>
        <taxon>Bryopsida</taxon>
        <taxon>Funariidae</taxon>
        <taxon>Funariales</taxon>
        <taxon>Funariaceae</taxon>
        <taxon>Physcomitrium</taxon>
    </lineage>
</organism>
<dbReference type="EnsemblPlants" id="Pp3c5_8750V3.2">
    <property type="protein sequence ID" value="Pp3c5_8750V3.2"/>
    <property type="gene ID" value="Pp3c5_8750"/>
</dbReference>
<dbReference type="PaxDb" id="3218-PP1S64_69V6.1"/>
<reference evidence="5" key="3">
    <citation type="submission" date="2020-12" db="UniProtKB">
        <authorList>
            <consortium name="EnsemblPlants"/>
        </authorList>
    </citation>
    <scope>IDENTIFICATION</scope>
</reference>
<dbReference type="EMBL" id="ABEU02000005">
    <property type="protein sequence ID" value="PNR53746.1"/>
    <property type="molecule type" value="Genomic_DNA"/>
</dbReference>
<dbReference type="CDD" id="cd04496">
    <property type="entry name" value="SSB_OBF"/>
    <property type="match status" value="1"/>
</dbReference>
<dbReference type="GO" id="GO:0008047">
    <property type="term" value="F:enzyme activator activity"/>
    <property type="evidence" value="ECO:0000318"/>
    <property type="project" value="GO_Central"/>
</dbReference>
<dbReference type="Gramene" id="Pp3c5_8750V3.2">
    <property type="protein sequence ID" value="Pp3c5_8750V3.2"/>
    <property type="gene ID" value="Pp3c5_8750"/>
</dbReference>
<dbReference type="OrthoDB" id="1078367at2759"/>
<evidence type="ECO:0008006" key="7">
    <source>
        <dbReference type="Google" id="ProtNLM"/>
    </source>
</evidence>
<name>A0A2K1KIY7_PHYPA</name>
<dbReference type="GeneID" id="112282139"/>
<evidence type="ECO:0000256" key="3">
    <source>
        <dbReference type="SAM" id="MobiDB-lite"/>
    </source>
</evidence>
<dbReference type="InterPro" id="IPR000424">
    <property type="entry name" value="Primosome_PriB/ssb"/>
</dbReference>
<dbReference type="Proteomes" id="UP000006727">
    <property type="component" value="Chromosome 5"/>
</dbReference>
<proteinExistence type="predicted"/>
<dbReference type="EnsemblPlants" id="Pp3c5_8750V3.1">
    <property type="protein sequence ID" value="Pp3c5_8750V3.1"/>
    <property type="gene ID" value="Pp3c5_8750"/>
</dbReference>
<dbReference type="Gramene" id="Pp3c5_8750V3.1">
    <property type="protein sequence ID" value="Pp3c5_8750V3.1"/>
    <property type="gene ID" value="Pp3c5_8750"/>
</dbReference>
<evidence type="ECO:0000313" key="4">
    <source>
        <dbReference type="EMBL" id="PNR53746.1"/>
    </source>
</evidence>
<dbReference type="PANTHER" id="PTHR10302:SF16">
    <property type="entry name" value="NUCLEIC ACID-BINDING, OB-FOLD-LIKE PROTEIN"/>
    <property type="match status" value="1"/>
</dbReference>
<dbReference type="FunFam" id="2.40.50.140:FF:000160">
    <property type="entry name" value="single-stranded DNA-binding protein, mitochondrial"/>
    <property type="match status" value="1"/>
</dbReference>
<feature type="region of interest" description="Disordered" evidence="3">
    <location>
        <begin position="57"/>
        <end position="97"/>
    </location>
</feature>
<keyword evidence="1 2" id="KW-0238">DNA-binding</keyword>
<keyword evidence="6" id="KW-1185">Reference proteome</keyword>
<dbReference type="PANTHER" id="PTHR10302">
    <property type="entry name" value="SINGLE-STRANDED DNA-BINDING PROTEIN"/>
    <property type="match status" value="1"/>
</dbReference>
<dbReference type="Gene3D" id="2.40.50.140">
    <property type="entry name" value="Nucleic acid-binding proteins"/>
    <property type="match status" value="1"/>
</dbReference>